<dbReference type="Gene3D" id="3.40.50.1980">
    <property type="entry name" value="Nitrogenase molybdenum iron protein domain"/>
    <property type="match status" value="2"/>
</dbReference>
<evidence type="ECO:0000256" key="1">
    <source>
        <dbReference type="ARBA" id="ARBA00008814"/>
    </source>
</evidence>
<keyword evidence="2" id="KW-0732">Signal</keyword>
<dbReference type="RefSeq" id="WP_139466054.1">
    <property type="nucleotide sequence ID" value="NZ_VDHJ01000011.1"/>
</dbReference>
<comment type="caution">
    <text evidence="4">The sequence shown here is derived from an EMBL/GenBank/DDBJ whole genome shotgun (WGS) entry which is preliminary data.</text>
</comment>
<evidence type="ECO:0000313" key="4">
    <source>
        <dbReference type="EMBL" id="TNL96031.1"/>
    </source>
</evidence>
<dbReference type="OrthoDB" id="9797850at2"/>
<dbReference type="InterPro" id="IPR002491">
    <property type="entry name" value="ABC_transptr_periplasmic_BD"/>
</dbReference>
<comment type="similarity">
    <text evidence="1">Belongs to the bacterial solute-binding protein 8 family.</text>
</comment>
<feature type="domain" description="Fe/B12 periplasmic-binding" evidence="3">
    <location>
        <begin position="44"/>
        <end position="306"/>
    </location>
</feature>
<dbReference type="EMBL" id="VDHJ01000011">
    <property type="protein sequence ID" value="TNL96031.1"/>
    <property type="molecule type" value="Genomic_DNA"/>
</dbReference>
<dbReference type="PROSITE" id="PS51257">
    <property type="entry name" value="PROKAR_LIPOPROTEIN"/>
    <property type="match status" value="1"/>
</dbReference>
<evidence type="ECO:0000259" key="3">
    <source>
        <dbReference type="PROSITE" id="PS50983"/>
    </source>
</evidence>
<dbReference type="InterPro" id="IPR050902">
    <property type="entry name" value="ABC_Transporter_SBP"/>
</dbReference>
<evidence type="ECO:0000256" key="2">
    <source>
        <dbReference type="SAM" id="SignalP"/>
    </source>
</evidence>
<sequence length="306" mass="32671">MRSLTSLAVILASAAALTSCANTQEEAKITNCGHPVNLQKAPERVTLLAPHSVNTLAALGVLDKVTAKAGKYPEQLYSPETNAQLAKVPTLTDELDPSGHLNIGREEVVATNPDLVIGYTDQVTPQTMGNTPVVTEPVFCEGAHDPASWDSVTQEVELYGQIFDREDKAREVNEQIKQQVAQIKKVDRPLKVAVLYPSVGGGVTYAYGSASMATPVVETAGLDNVFGDVNERVFEVSAEQIVAKQPDVIVALYQSGDPVESVRALPGAETIPAVQNDKIMALPMNYAEPPGPLAVEGARRVAEFAR</sequence>
<dbReference type="PROSITE" id="PS50983">
    <property type="entry name" value="FE_B12_PBP"/>
    <property type="match status" value="1"/>
</dbReference>
<evidence type="ECO:0000313" key="5">
    <source>
        <dbReference type="Proteomes" id="UP000312032"/>
    </source>
</evidence>
<dbReference type="AlphaFoldDB" id="A0A5C4U302"/>
<dbReference type="PANTHER" id="PTHR30535">
    <property type="entry name" value="VITAMIN B12-BINDING PROTEIN"/>
    <property type="match status" value="1"/>
</dbReference>
<dbReference type="PANTHER" id="PTHR30535:SF34">
    <property type="entry name" value="MOLYBDATE-BINDING PROTEIN MOLA"/>
    <property type="match status" value="1"/>
</dbReference>
<feature type="chain" id="PRO_5022714009" evidence="2">
    <location>
        <begin position="22"/>
        <end position="306"/>
    </location>
</feature>
<organism evidence="4 5">
    <name type="scientific">Corynebacterium tapiri</name>
    <dbReference type="NCBI Taxonomy" id="1448266"/>
    <lineage>
        <taxon>Bacteria</taxon>
        <taxon>Bacillati</taxon>
        <taxon>Actinomycetota</taxon>
        <taxon>Actinomycetes</taxon>
        <taxon>Mycobacteriales</taxon>
        <taxon>Corynebacteriaceae</taxon>
        <taxon>Corynebacterium</taxon>
    </lineage>
</organism>
<reference evidence="4 5" key="1">
    <citation type="submission" date="2019-06" db="EMBL/GenBank/DDBJ databases">
        <authorList>
            <person name="Li J."/>
        </authorList>
    </citation>
    <scope>NUCLEOTIDE SEQUENCE [LARGE SCALE GENOMIC DNA]</scope>
    <source>
        <strain evidence="4 5">LMG 28165</strain>
    </source>
</reference>
<proteinExistence type="inferred from homology"/>
<protein>
    <submittedName>
        <fullName evidence="4">ABC transporter substrate-binding protein</fullName>
    </submittedName>
</protein>
<feature type="signal peptide" evidence="2">
    <location>
        <begin position="1"/>
        <end position="21"/>
    </location>
</feature>
<accession>A0A5C4U302</accession>
<keyword evidence="5" id="KW-1185">Reference proteome</keyword>
<dbReference type="Proteomes" id="UP000312032">
    <property type="component" value="Unassembled WGS sequence"/>
</dbReference>
<dbReference type="SUPFAM" id="SSF53807">
    <property type="entry name" value="Helical backbone' metal receptor"/>
    <property type="match status" value="1"/>
</dbReference>
<dbReference type="Pfam" id="PF01497">
    <property type="entry name" value="Peripla_BP_2"/>
    <property type="match status" value="1"/>
</dbReference>
<gene>
    <name evidence="4" type="ORF">FHE74_08345</name>
</gene>
<name>A0A5C4U302_9CORY</name>